<evidence type="ECO:0000256" key="1">
    <source>
        <dbReference type="ARBA" id="ARBA00023015"/>
    </source>
</evidence>
<evidence type="ECO:0000256" key="2">
    <source>
        <dbReference type="ARBA" id="ARBA00023125"/>
    </source>
</evidence>
<keyword evidence="7" id="KW-1185">Reference proteome</keyword>
<evidence type="ECO:0000313" key="6">
    <source>
        <dbReference type="EMBL" id="MDY0745412.1"/>
    </source>
</evidence>
<dbReference type="PANTHER" id="PTHR43214:SF41">
    <property type="entry name" value="NITRATE_NITRITE RESPONSE REGULATOR PROTEIN NARP"/>
    <property type="match status" value="1"/>
</dbReference>
<evidence type="ECO:0000256" key="4">
    <source>
        <dbReference type="PROSITE-ProRule" id="PRU00169"/>
    </source>
</evidence>
<dbReference type="InterPro" id="IPR001789">
    <property type="entry name" value="Sig_transdc_resp-reg_receiver"/>
</dbReference>
<organism evidence="6 7">
    <name type="scientific">Roseateles agri</name>
    <dbReference type="NCBI Taxonomy" id="3098619"/>
    <lineage>
        <taxon>Bacteria</taxon>
        <taxon>Pseudomonadati</taxon>
        <taxon>Pseudomonadota</taxon>
        <taxon>Betaproteobacteria</taxon>
        <taxon>Burkholderiales</taxon>
        <taxon>Sphaerotilaceae</taxon>
        <taxon>Roseateles</taxon>
    </lineage>
</organism>
<keyword evidence="1" id="KW-0805">Transcription regulation</keyword>
<dbReference type="Gene3D" id="3.40.50.2300">
    <property type="match status" value="1"/>
</dbReference>
<gene>
    <name evidence="6" type="ORF">SNE35_12895</name>
</gene>
<protein>
    <submittedName>
        <fullName evidence="6">Response regulator</fullName>
    </submittedName>
</protein>
<sequence length="138" mass="15471">MNPHSIDHVSAARPGLSCFLVEDSPVIRENLIATFEEMLGMQVVGVAEDEHAALRWLQHPDSACDLMIIDIFLKTGTGLEVLARAKALRPELKLVVLTNYATTEMRRRCMMLGADRVFDKSAELEELLAYCETVPDQR</sequence>
<evidence type="ECO:0000256" key="3">
    <source>
        <dbReference type="ARBA" id="ARBA00023163"/>
    </source>
</evidence>
<dbReference type="CDD" id="cd17535">
    <property type="entry name" value="REC_NarL-like"/>
    <property type="match status" value="1"/>
</dbReference>
<feature type="modified residue" description="4-aspartylphosphate" evidence="4">
    <location>
        <position position="70"/>
    </location>
</feature>
<dbReference type="PANTHER" id="PTHR43214">
    <property type="entry name" value="TWO-COMPONENT RESPONSE REGULATOR"/>
    <property type="match status" value="1"/>
</dbReference>
<dbReference type="RefSeq" id="WP_320423320.1">
    <property type="nucleotide sequence ID" value="NZ_JAXCLA010000004.1"/>
</dbReference>
<keyword evidence="2" id="KW-0238">DNA-binding</keyword>
<keyword evidence="3" id="KW-0804">Transcription</keyword>
<dbReference type="SMART" id="SM00448">
    <property type="entry name" value="REC"/>
    <property type="match status" value="1"/>
</dbReference>
<evidence type="ECO:0000259" key="5">
    <source>
        <dbReference type="PROSITE" id="PS50110"/>
    </source>
</evidence>
<proteinExistence type="predicted"/>
<evidence type="ECO:0000313" key="7">
    <source>
        <dbReference type="Proteomes" id="UP001285263"/>
    </source>
</evidence>
<dbReference type="InterPro" id="IPR058245">
    <property type="entry name" value="NreC/VraR/RcsB-like_REC"/>
</dbReference>
<name>A0ABU5DGJ7_9BURK</name>
<dbReference type="InterPro" id="IPR039420">
    <property type="entry name" value="WalR-like"/>
</dbReference>
<dbReference type="Pfam" id="PF00072">
    <property type="entry name" value="Response_reg"/>
    <property type="match status" value="1"/>
</dbReference>
<reference evidence="6 7" key="1">
    <citation type="submission" date="2023-11" db="EMBL/GenBank/DDBJ databases">
        <title>Paucibacter sp. nov., isolated from fresh soil in Korea.</title>
        <authorList>
            <person name="Le N.T.T."/>
        </authorList>
    </citation>
    <scope>NUCLEOTIDE SEQUENCE [LARGE SCALE GENOMIC DNA]</scope>
    <source>
        <strain evidence="6 7">R3-3</strain>
    </source>
</reference>
<accession>A0ABU5DGJ7</accession>
<dbReference type="InterPro" id="IPR011006">
    <property type="entry name" value="CheY-like_superfamily"/>
</dbReference>
<dbReference type="EMBL" id="JAXCLA010000004">
    <property type="protein sequence ID" value="MDY0745412.1"/>
    <property type="molecule type" value="Genomic_DNA"/>
</dbReference>
<feature type="domain" description="Response regulatory" evidence="5">
    <location>
        <begin position="17"/>
        <end position="135"/>
    </location>
</feature>
<dbReference type="Proteomes" id="UP001285263">
    <property type="component" value="Unassembled WGS sequence"/>
</dbReference>
<keyword evidence="4" id="KW-0597">Phosphoprotein</keyword>
<dbReference type="PROSITE" id="PS50110">
    <property type="entry name" value="RESPONSE_REGULATORY"/>
    <property type="match status" value="1"/>
</dbReference>
<comment type="caution">
    <text evidence="6">The sequence shown here is derived from an EMBL/GenBank/DDBJ whole genome shotgun (WGS) entry which is preliminary data.</text>
</comment>
<dbReference type="SUPFAM" id="SSF52172">
    <property type="entry name" value="CheY-like"/>
    <property type="match status" value="1"/>
</dbReference>